<reference evidence="1 3" key="1">
    <citation type="journal article" date="2011" name="Nature">
        <title>The Medicago genome provides insight into the evolution of rhizobial symbioses.</title>
        <authorList>
            <person name="Young N.D."/>
            <person name="Debelle F."/>
            <person name="Oldroyd G.E."/>
            <person name="Geurts R."/>
            <person name="Cannon S.B."/>
            <person name="Udvardi M.K."/>
            <person name="Benedito V.A."/>
            <person name="Mayer K.F."/>
            <person name="Gouzy J."/>
            <person name="Schoof H."/>
            <person name="Van de Peer Y."/>
            <person name="Proost S."/>
            <person name="Cook D.R."/>
            <person name="Meyers B.C."/>
            <person name="Spannagl M."/>
            <person name="Cheung F."/>
            <person name="De Mita S."/>
            <person name="Krishnakumar V."/>
            <person name="Gundlach H."/>
            <person name="Zhou S."/>
            <person name="Mudge J."/>
            <person name="Bharti A.K."/>
            <person name="Murray J.D."/>
            <person name="Naoumkina M.A."/>
            <person name="Rosen B."/>
            <person name="Silverstein K.A."/>
            <person name="Tang H."/>
            <person name="Rombauts S."/>
            <person name="Zhao P.X."/>
            <person name="Zhou P."/>
            <person name="Barbe V."/>
            <person name="Bardou P."/>
            <person name="Bechner M."/>
            <person name="Bellec A."/>
            <person name="Berger A."/>
            <person name="Berges H."/>
            <person name="Bidwell S."/>
            <person name="Bisseling T."/>
            <person name="Choisne N."/>
            <person name="Couloux A."/>
            <person name="Denny R."/>
            <person name="Deshpande S."/>
            <person name="Dai X."/>
            <person name="Doyle J.J."/>
            <person name="Dudez A.M."/>
            <person name="Farmer A.D."/>
            <person name="Fouteau S."/>
            <person name="Franken C."/>
            <person name="Gibelin C."/>
            <person name="Gish J."/>
            <person name="Goldstein S."/>
            <person name="Gonzalez A.J."/>
            <person name="Green P.J."/>
            <person name="Hallab A."/>
            <person name="Hartog M."/>
            <person name="Hua A."/>
            <person name="Humphray S.J."/>
            <person name="Jeong D.H."/>
            <person name="Jing Y."/>
            <person name="Jocker A."/>
            <person name="Kenton S.M."/>
            <person name="Kim D.J."/>
            <person name="Klee K."/>
            <person name="Lai H."/>
            <person name="Lang C."/>
            <person name="Lin S."/>
            <person name="Macmil S.L."/>
            <person name="Magdelenat G."/>
            <person name="Matthews L."/>
            <person name="McCorrison J."/>
            <person name="Monaghan E.L."/>
            <person name="Mun J.H."/>
            <person name="Najar F.Z."/>
            <person name="Nicholson C."/>
            <person name="Noirot C."/>
            <person name="O'Bleness M."/>
            <person name="Paule C.R."/>
            <person name="Poulain J."/>
            <person name="Prion F."/>
            <person name="Qin B."/>
            <person name="Qu C."/>
            <person name="Retzel E.F."/>
            <person name="Riddle C."/>
            <person name="Sallet E."/>
            <person name="Samain S."/>
            <person name="Samson N."/>
            <person name="Sanders I."/>
            <person name="Saurat O."/>
            <person name="Scarpelli C."/>
            <person name="Schiex T."/>
            <person name="Segurens B."/>
            <person name="Severin A.J."/>
            <person name="Sherrier D.J."/>
            <person name="Shi R."/>
            <person name="Sims S."/>
            <person name="Singer S.R."/>
            <person name="Sinharoy S."/>
            <person name="Sterck L."/>
            <person name="Viollet A."/>
            <person name="Wang B.B."/>
            <person name="Wang K."/>
            <person name="Wang M."/>
            <person name="Wang X."/>
            <person name="Warfsmann J."/>
            <person name="Weissenbach J."/>
            <person name="White D.D."/>
            <person name="White J.D."/>
            <person name="Wiley G.B."/>
            <person name="Wincker P."/>
            <person name="Xing Y."/>
            <person name="Yang L."/>
            <person name="Yao Z."/>
            <person name="Ying F."/>
            <person name="Zhai J."/>
            <person name="Zhou L."/>
            <person name="Zuber A."/>
            <person name="Denarie J."/>
            <person name="Dixon R.A."/>
            <person name="May G.D."/>
            <person name="Schwartz D.C."/>
            <person name="Rogers J."/>
            <person name="Quetier F."/>
            <person name="Town C.D."/>
            <person name="Roe B.A."/>
        </authorList>
    </citation>
    <scope>NUCLEOTIDE SEQUENCE [LARGE SCALE GENOMIC DNA]</scope>
    <source>
        <strain evidence="1">A17</strain>
        <strain evidence="2 3">cv. Jemalong A17</strain>
    </source>
</reference>
<dbReference type="AlphaFoldDB" id="A0A072UZ70"/>
<evidence type="ECO:0000313" key="3">
    <source>
        <dbReference type="Proteomes" id="UP000002051"/>
    </source>
</evidence>
<dbReference type="EMBL" id="CM001219">
    <property type="protein sequence ID" value="KEH34388.1"/>
    <property type="molecule type" value="Genomic_DNA"/>
</dbReference>
<keyword evidence="3" id="KW-1185">Reference proteome</keyword>
<dbReference type="EnsemblPlants" id="KEH34388">
    <property type="protein sequence ID" value="KEH34388"/>
    <property type="gene ID" value="MTR_3g465740"/>
</dbReference>
<dbReference type="PaxDb" id="3880-AES69535"/>
<sequence length="94" mass="10375">MSLDLSPRSWKGWFYPESCRYASLLHLVMTSSSHFKIAKGGLCGGGCCKKALALYVTISRVTSRGGLKILINDDDGDDIDIASNVVYREVFRNV</sequence>
<gene>
    <name evidence="1" type="ordered locus">MTR_3g465740</name>
</gene>
<dbReference type="HOGENOM" id="CLU_2389506_0_0_1"/>
<name>A0A072UZ70_MEDTR</name>
<reference evidence="1 3" key="2">
    <citation type="journal article" date="2014" name="BMC Genomics">
        <title>An improved genome release (version Mt4.0) for the model legume Medicago truncatula.</title>
        <authorList>
            <person name="Tang H."/>
            <person name="Krishnakumar V."/>
            <person name="Bidwell S."/>
            <person name="Rosen B."/>
            <person name="Chan A."/>
            <person name="Zhou S."/>
            <person name="Gentzbittel L."/>
            <person name="Childs K.L."/>
            <person name="Yandell M."/>
            <person name="Gundlach H."/>
            <person name="Mayer K.F."/>
            <person name="Schwartz D.C."/>
            <person name="Town C.D."/>
        </authorList>
    </citation>
    <scope>GENOME REANNOTATION</scope>
    <source>
        <strain evidence="1">A17</strain>
        <strain evidence="2 3">cv. Jemalong A17</strain>
    </source>
</reference>
<protein>
    <submittedName>
        <fullName evidence="1 2">Uncharacterized protein</fullName>
    </submittedName>
</protein>
<proteinExistence type="predicted"/>
<reference evidence="2" key="3">
    <citation type="submission" date="2015-04" db="UniProtKB">
        <authorList>
            <consortium name="EnsemblPlants"/>
        </authorList>
    </citation>
    <scope>IDENTIFICATION</scope>
    <source>
        <strain evidence="2">cv. Jemalong A17</strain>
    </source>
</reference>
<accession>A0A072UZ70</accession>
<organism evidence="1 3">
    <name type="scientific">Medicago truncatula</name>
    <name type="common">Barrel medic</name>
    <name type="synonym">Medicago tribuloides</name>
    <dbReference type="NCBI Taxonomy" id="3880"/>
    <lineage>
        <taxon>Eukaryota</taxon>
        <taxon>Viridiplantae</taxon>
        <taxon>Streptophyta</taxon>
        <taxon>Embryophyta</taxon>
        <taxon>Tracheophyta</taxon>
        <taxon>Spermatophyta</taxon>
        <taxon>Magnoliopsida</taxon>
        <taxon>eudicotyledons</taxon>
        <taxon>Gunneridae</taxon>
        <taxon>Pentapetalae</taxon>
        <taxon>rosids</taxon>
        <taxon>fabids</taxon>
        <taxon>Fabales</taxon>
        <taxon>Fabaceae</taxon>
        <taxon>Papilionoideae</taxon>
        <taxon>50 kb inversion clade</taxon>
        <taxon>NPAAA clade</taxon>
        <taxon>Hologalegina</taxon>
        <taxon>IRL clade</taxon>
        <taxon>Trifolieae</taxon>
        <taxon>Medicago</taxon>
    </lineage>
</organism>
<dbReference type="Proteomes" id="UP000002051">
    <property type="component" value="Chromosome 3"/>
</dbReference>
<evidence type="ECO:0000313" key="2">
    <source>
        <dbReference type="EnsemblPlants" id="KEH34388"/>
    </source>
</evidence>
<evidence type="ECO:0000313" key="1">
    <source>
        <dbReference type="EMBL" id="KEH34388.1"/>
    </source>
</evidence>